<proteinExistence type="predicted"/>
<protein>
    <submittedName>
        <fullName evidence="1">Uncharacterized protein</fullName>
    </submittedName>
</protein>
<gene>
    <name evidence="1" type="ORF">DPMN_140243</name>
</gene>
<sequence length="111" mass="12486">MISSVGDAVSGSSTFTHATIRTGFNNAFHMHYKFIGPGFWEALDGQSIKLLCIMGLIKTRMTSFLKFLQSLTQLDTLHIDVDRIIPDLWEVLQSLNIKSVTLSQKGRWRGV</sequence>
<name>A0A9D4GAM0_DREPO</name>
<reference evidence="1" key="1">
    <citation type="journal article" date="2019" name="bioRxiv">
        <title>The Genome of the Zebra Mussel, Dreissena polymorpha: A Resource for Invasive Species Research.</title>
        <authorList>
            <person name="McCartney M.A."/>
            <person name="Auch B."/>
            <person name="Kono T."/>
            <person name="Mallez S."/>
            <person name="Zhang Y."/>
            <person name="Obille A."/>
            <person name="Becker A."/>
            <person name="Abrahante J.E."/>
            <person name="Garbe J."/>
            <person name="Badalamenti J.P."/>
            <person name="Herman A."/>
            <person name="Mangelson H."/>
            <person name="Liachko I."/>
            <person name="Sullivan S."/>
            <person name="Sone E.D."/>
            <person name="Koren S."/>
            <person name="Silverstein K.A.T."/>
            <person name="Beckman K.B."/>
            <person name="Gohl D.M."/>
        </authorList>
    </citation>
    <scope>NUCLEOTIDE SEQUENCE</scope>
    <source>
        <strain evidence="1">Duluth1</strain>
        <tissue evidence="1">Whole animal</tissue>
    </source>
</reference>
<evidence type="ECO:0000313" key="2">
    <source>
        <dbReference type="Proteomes" id="UP000828390"/>
    </source>
</evidence>
<dbReference type="Proteomes" id="UP000828390">
    <property type="component" value="Unassembled WGS sequence"/>
</dbReference>
<organism evidence="1 2">
    <name type="scientific">Dreissena polymorpha</name>
    <name type="common">Zebra mussel</name>
    <name type="synonym">Mytilus polymorpha</name>
    <dbReference type="NCBI Taxonomy" id="45954"/>
    <lineage>
        <taxon>Eukaryota</taxon>
        <taxon>Metazoa</taxon>
        <taxon>Spiralia</taxon>
        <taxon>Lophotrochozoa</taxon>
        <taxon>Mollusca</taxon>
        <taxon>Bivalvia</taxon>
        <taxon>Autobranchia</taxon>
        <taxon>Heteroconchia</taxon>
        <taxon>Euheterodonta</taxon>
        <taxon>Imparidentia</taxon>
        <taxon>Neoheterodontei</taxon>
        <taxon>Myida</taxon>
        <taxon>Dreissenoidea</taxon>
        <taxon>Dreissenidae</taxon>
        <taxon>Dreissena</taxon>
    </lineage>
</organism>
<dbReference type="EMBL" id="JAIWYP010000006">
    <property type="protein sequence ID" value="KAH3811828.1"/>
    <property type="molecule type" value="Genomic_DNA"/>
</dbReference>
<dbReference type="AlphaFoldDB" id="A0A9D4GAM0"/>
<accession>A0A9D4GAM0</accession>
<keyword evidence="2" id="KW-1185">Reference proteome</keyword>
<reference evidence="1" key="2">
    <citation type="submission" date="2020-11" db="EMBL/GenBank/DDBJ databases">
        <authorList>
            <person name="McCartney M.A."/>
            <person name="Auch B."/>
            <person name="Kono T."/>
            <person name="Mallez S."/>
            <person name="Becker A."/>
            <person name="Gohl D.M."/>
            <person name="Silverstein K.A.T."/>
            <person name="Koren S."/>
            <person name="Bechman K.B."/>
            <person name="Herman A."/>
            <person name="Abrahante J.E."/>
            <person name="Garbe J."/>
        </authorList>
    </citation>
    <scope>NUCLEOTIDE SEQUENCE</scope>
    <source>
        <strain evidence="1">Duluth1</strain>
        <tissue evidence="1">Whole animal</tissue>
    </source>
</reference>
<evidence type="ECO:0000313" key="1">
    <source>
        <dbReference type="EMBL" id="KAH3811828.1"/>
    </source>
</evidence>
<comment type="caution">
    <text evidence="1">The sequence shown here is derived from an EMBL/GenBank/DDBJ whole genome shotgun (WGS) entry which is preliminary data.</text>
</comment>